<evidence type="ECO:0000313" key="3">
    <source>
        <dbReference type="Proteomes" id="UP000029738"/>
    </source>
</evidence>
<evidence type="ECO:0000313" key="2">
    <source>
        <dbReference type="EMBL" id="KIE10519.1"/>
    </source>
</evidence>
<dbReference type="EMBL" id="JHEG04000001">
    <property type="protein sequence ID" value="KAF3886502.1"/>
    <property type="molecule type" value="Genomic_DNA"/>
</dbReference>
<comment type="caution">
    <text evidence="2">The sequence shown here is derived from an EMBL/GenBank/DDBJ whole genome shotgun (WGS) entry which is preliminary data.</text>
</comment>
<sequence length="142" mass="16843">MPVDDLKLREAQPSDRPHLLIWDTPNDSELRRLVYRENADLISYRDHLLNRIDTSKPFLTLHLWLERELDAIKAMCANTSKPVVLLKDLDCLITYLHVRSNSPITLFWQNLFYTRHLQSILWILLPSQLTPSNWDDSRMLHI</sequence>
<dbReference type="Proteomes" id="UP000029738">
    <property type="component" value="Unassembled WGS sequence"/>
</dbReference>
<gene>
    <name evidence="2" type="ORF">DA73_0218435</name>
    <name evidence="1" type="ORF">DA73_0400014195</name>
</gene>
<accession>A0A0C1QYA6</accession>
<dbReference type="RefSeq" id="WP_038076220.1">
    <property type="nucleotide sequence ID" value="NZ_JHEG04000001.1"/>
</dbReference>
<dbReference type="OrthoDB" id="463389at2"/>
<organism evidence="2">
    <name type="scientific">Tolypothrix bouteillei VB521301</name>
    <dbReference type="NCBI Taxonomy" id="1479485"/>
    <lineage>
        <taxon>Bacteria</taxon>
        <taxon>Bacillati</taxon>
        <taxon>Cyanobacteriota</taxon>
        <taxon>Cyanophyceae</taxon>
        <taxon>Nostocales</taxon>
        <taxon>Tolypothrichaceae</taxon>
        <taxon>Tolypothrix</taxon>
    </lineage>
</organism>
<name>A0A0C1QYA6_9CYAN</name>
<evidence type="ECO:0000313" key="1">
    <source>
        <dbReference type="EMBL" id="KAF3886502.1"/>
    </source>
</evidence>
<reference evidence="2" key="1">
    <citation type="journal article" date="2015" name="Genome Announc.">
        <title>Draft Genome Sequence of Tolypothrix boutellei Strain VB521301.</title>
        <authorList>
            <person name="Chandrababunaidu M.M."/>
            <person name="Singh D."/>
            <person name="Sen D."/>
            <person name="Bhan S."/>
            <person name="Das S."/>
            <person name="Gupta A."/>
            <person name="Adhikary S.P."/>
            <person name="Tripathy S."/>
        </authorList>
    </citation>
    <scope>NUCLEOTIDE SEQUENCE</scope>
    <source>
        <strain evidence="2">VB521301</strain>
    </source>
</reference>
<proteinExistence type="predicted"/>
<dbReference type="EMBL" id="JHEG02000048">
    <property type="protein sequence ID" value="KIE10519.1"/>
    <property type="molecule type" value="Genomic_DNA"/>
</dbReference>
<dbReference type="AlphaFoldDB" id="A0A0C1QYA6"/>
<reference evidence="1" key="2">
    <citation type="submission" date="2019-11" db="EMBL/GenBank/DDBJ databases">
        <title>Improved Assembly of Tolypothrix boutellei genome.</title>
        <authorList>
            <person name="Sarangi A.N."/>
            <person name="Mukherjee M."/>
            <person name="Ghosh S."/>
            <person name="Singh D."/>
            <person name="Das A."/>
            <person name="Kant S."/>
            <person name="Prusty A."/>
            <person name="Tripathy S."/>
        </authorList>
    </citation>
    <scope>NUCLEOTIDE SEQUENCE</scope>
    <source>
        <strain evidence="1">VB521301</strain>
    </source>
</reference>
<protein>
    <submittedName>
        <fullName evidence="2">Uncharacterized protein</fullName>
    </submittedName>
</protein>
<keyword evidence="3" id="KW-1185">Reference proteome</keyword>